<sequence length="204" mass="22679">MVIETVVEEEEVEEGAILIIPEKLDTPIVYATFLGSGQGELAAALPWRRSFPHMSTSHQQHTALHRDRPCNAIHRGHRTATPPSAISWRRPLLPYRACSQHLAHLNHSKPIHSLASWCVRRTRAPAAPRISTRCASDSCRGSHTNRVNSAANNKKLLPHCDENRPRCNNARNAAANYTGTFCVHYGPIRPGPSEVVKTILALKR</sequence>
<dbReference type="EMBL" id="KQ972669">
    <property type="protein sequence ID" value="EFA11684.1"/>
    <property type="molecule type" value="Genomic_DNA"/>
</dbReference>
<proteinExistence type="predicted"/>
<organism evidence="1 2">
    <name type="scientific">Tribolium castaneum</name>
    <name type="common">Red flour beetle</name>
    <dbReference type="NCBI Taxonomy" id="7070"/>
    <lineage>
        <taxon>Eukaryota</taxon>
        <taxon>Metazoa</taxon>
        <taxon>Ecdysozoa</taxon>
        <taxon>Arthropoda</taxon>
        <taxon>Hexapoda</taxon>
        <taxon>Insecta</taxon>
        <taxon>Pterygota</taxon>
        <taxon>Neoptera</taxon>
        <taxon>Endopterygota</taxon>
        <taxon>Coleoptera</taxon>
        <taxon>Polyphaga</taxon>
        <taxon>Cucujiformia</taxon>
        <taxon>Tenebrionidae</taxon>
        <taxon>Tenebrionidae incertae sedis</taxon>
        <taxon>Tribolium</taxon>
    </lineage>
</organism>
<dbReference type="Proteomes" id="UP000007266">
    <property type="component" value="Unassembled WGS sequence"/>
</dbReference>
<name>D7EI82_TRICA</name>
<keyword evidence="2" id="KW-1185">Reference proteome</keyword>
<evidence type="ECO:0000313" key="2">
    <source>
        <dbReference type="Proteomes" id="UP000007266"/>
    </source>
</evidence>
<reference evidence="1 2" key="1">
    <citation type="journal article" date="2008" name="Nature">
        <title>The genome of the model beetle and pest Tribolium castaneum.</title>
        <authorList>
            <consortium name="Tribolium Genome Sequencing Consortium"/>
            <person name="Richards S."/>
            <person name="Gibbs R.A."/>
            <person name="Weinstock G.M."/>
            <person name="Brown S.J."/>
            <person name="Denell R."/>
            <person name="Beeman R.W."/>
            <person name="Gibbs R."/>
            <person name="Beeman R.W."/>
            <person name="Brown S.J."/>
            <person name="Bucher G."/>
            <person name="Friedrich M."/>
            <person name="Grimmelikhuijzen C.J."/>
            <person name="Klingler M."/>
            <person name="Lorenzen M."/>
            <person name="Richards S."/>
            <person name="Roth S."/>
            <person name="Schroder R."/>
            <person name="Tautz D."/>
            <person name="Zdobnov E.M."/>
            <person name="Muzny D."/>
            <person name="Gibbs R.A."/>
            <person name="Weinstock G.M."/>
            <person name="Attaway T."/>
            <person name="Bell S."/>
            <person name="Buhay C.J."/>
            <person name="Chandrabose M.N."/>
            <person name="Chavez D."/>
            <person name="Clerk-Blankenburg K.P."/>
            <person name="Cree A."/>
            <person name="Dao M."/>
            <person name="Davis C."/>
            <person name="Chacko J."/>
            <person name="Dinh H."/>
            <person name="Dugan-Rocha S."/>
            <person name="Fowler G."/>
            <person name="Garner T.T."/>
            <person name="Garnes J."/>
            <person name="Gnirke A."/>
            <person name="Hawes A."/>
            <person name="Hernandez J."/>
            <person name="Hines S."/>
            <person name="Holder M."/>
            <person name="Hume J."/>
            <person name="Jhangiani S.N."/>
            <person name="Joshi V."/>
            <person name="Khan Z.M."/>
            <person name="Jackson L."/>
            <person name="Kovar C."/>
            <person name="Kowis A."/>
            <person name="Lee S."/>
            <person name="Lewis L.R."/>
            <person name="Margolis J."/>
            <person name="Morgan M."/>
            <person name="Nazareth L.V."/>
            <person name="Nguyen N."/>
            <person name="Okwuonu G."/>
            <person name="Parker D."/>
            <person name="Richards S."/>
            <person name="Ruiz S.J."/>
            <person name="Santibanez J."/>
            <person name="Savard J."/>
            <person name="Scherer S.E."/>
            <person name="Schneider B."/>
            <person name="Sodergren E."/>
            <person name="Tautz D."/>
            <person name="Vattahil S."/>
            <person name="Villasana D."/>
            <person name="White C.S."/>
            <person name="Wright R."/>
            <person name="Park Y."/>
            <person name="Beeman R.W."/>
            <person name="Lord J."/>
            <person name="Oppert B."/>
            <person name="Lorenzen M."/>
            <person name="Brown S."/>
            <person name="Wang L."/>
            <person name="Savard J."/>
            <person name="Tautz D."/>
            <person name="Richards S."/>
            <person name="Weinstock G."/>
            <person name="Gibbs R.A."/>
            <person name="Liu Y."/>
            <person name="Worley K."/>
            <person name="Weinstock G."/>
            <person name="Elsik C.G."/>
            <person name="Reese J.T."/>
            <person name="Elhaik E."/>
            <person name="Landan G."/>
            <person name="Graur D."/>
            <person name="Arensburger P."/>
            <person name="Atkinson P."/>
            <person name="Beeman R.W."/>
            <person name="Beidler J."/>
            <person name="Brown S.J."/>
            <person name="Demuth J.P."/>
            <person name="Drury D.W."/>
            <person name="Du Y.Z."/>
            <person name="Fujiwara H."/>
            <person name="Lorenzen M."/>
            <person name="Maselli V."/>
            <person name="Osanai M."/>
            <person name="Park Y."/>
            <person name="Robertson H.M."/>
            <person name="Tu Z."/>
            <person name="Wang J.J."/>
            <person name="Wang S."/>
            <person name="Richards S."/>
            <person name="Song H."/>
            <person name="Zhang L."/>
            <person name="Sodergren E."/>
            <person name="Werner D."/>
            <person name="Stanke M."/>
            <person name="Morgenstern B."/>
            <person name="Solovyev V."/>
            <person name="Kosarev P."/>
            <person name="Brown G."/>
            <person name="Chen H.C."/>
            <person name="Ermolaeva O."/>
            <person name="Hlavina W."/>
            <person name="Kapustin Y."/>
            <person name="Kiryutin B."/>
            <person name="Kitts P."/>
            <person name="Maglott D."/>
            <person name="Pruitt K."/>
            <person name="Sapojnikov V."/>
            <person name="Souvorov A."/>
            <person name="Mackey A.J."/>
            <person name="Waterhouse R.M."/>
            <person name="Wyder S."/>
            <person name="Zdobnov E.M."/>
            <person name="Zdobnov E.M."/>
            <person name="Wyder S."/>
            <person name="Kriventseva E.V."/>
            <person name="Kadowaki T."/>
            <person name="Bork P."/>
            <person name="Aranda M."/>
            <person name="Bao R."/>
            <person name="Beermann A."/>
            <person name="Berns N."/>
            <person name="Bolognesi R."/>
            <person name="Bonneton F."/>
            <person name="Bopp D."/>
            <person name="Brown S.J."/>
            <person name="Bucher G."/>
            <person name="Butts T."/>
            <person name="Chaumot A."/>
            <person name="Denell R.E."/>
            <person name="Ferrier D.E."/>
            <person name="Friedrich M."/>
            <person name="Gordon C.M."/>
            <person name="Jindra M."/>
            <person name="Klingler M."/>
            <person name="Lan Q."/>
            <person name="Lattorff H.M."/>
            <person name="Laudet V."/>
            <person name="von Levetsow C."/>
            <person name="Liu Z."/>
            <person name="Lutz R."/>
            <person name="Lynch J.A."/>
            <person name="da Fonseca R.N."/>
            <person name="Posnien N."/>
            <person name="Reuter R."/>
            <person name="Roth S."/>
            <person name="Savard J."/>
            <person name="Schinko J.B."/>
            <person name="Schmitt C."/>
            <person name="Schoppmeier M."/>
            <person name="Schroder R."/>
            <person name="Shippy T.D."/>
            <person name="Simonnet F."/>
            <person name="Marques-Souza H."/>
            <person name="Tautz D."/>
            <person name="Tomoyasu Y."/>
            <person name="Trauner J."/>
            <person name="Van der Zee M."/>
            <person name="Vervoort M."/>
            <person name="Wittkopp N."/>
            <person name="Wimmer E.A."/>
            <person name="Yang X."/>
            <person name="Jones A.K."/>
            <person name="Sattelle D.B."/>
            <person name="Ebert P.R."/>
            <person name="Nelson D."/>
            <person name="Scott J.G."/>
            <person name="Beeman R.W."/>
            <person name="Muthukrishnan S."/>
            <person name="Kramer K.J."/>
            <person name="Arakane Y."/>
            <person name="Beeman R.W."/>
            <person name="Zhu Q."/>
            <person name="Hogenkamp D."/>
            <person name="Dixit R."/>
            <person name="Oppert B."/>
            <person name="Jiang H."/>
            <person name="Zou Z."/>
            <person name="Marshall J."/>
            <person name="Elpidina E."/>
            <person name="Vinokurov K."/>
            <person name="Oppert C."/>
            <person name="Zou Z."/>
            <person name="Evans J."/>
            <person name="Lu Z."/>
            <person name="Zhao P."/>
            <person name="Sumathipala N."/>
            <person name="Altincicek B."/>
            <person name="Vilcinskas A."/>
            <person name="Williams M."/>
            <person name="Hultmark D."/>
            <person name="Hetru C."/>
            <person name="Jiang H."/>
            <person name="Grimmelikhuijzen C.J."/>
            <person name="Hauser F."/>
            <person name="Cazzamali G."/>
            <person name="Williamson M."/>
            <person name="Park Y."/>
            <person name="Li B."/>
            <person name="Tanaka Y."/>
            <person name="Predel R."/>
            <person name="Neupert S."/>
            <person name="Schachtner J."/>
            <person name="Verleyen P."/>
            <person name="Raible F."/>
            <person name="Bork P."/>
            <person name="Friedrich M."/>
            <person name="Walden K.K."/>
            <person name="Robertson H.M."/>
            <person name="Angeli S."/>
            <person name="Foret S."/>
            <person name="Bucher G."/>
            <person name="Schuetz S."/>
            <person name="Maleszka R."/>
            <person name="Wimmer E.A."/>
            <person name="Beeman R.W."/>
            <person name="Lorenzen M."/>
            <person name="Tomoyasu Y."/>
            <person name="Miller S.C."/>
            <person name="Grossmann D."/>
            <person name="Bucher G."/>
        </authorList>
    </citation>
    <scope>NUCLEOTIDE SEQUENCE [LARGE SCALE GENOMIC DNA]</scope>
    <source>
        <strain evidence="1 2">Georgia GA2</strain>
    </source>
</reference>
<evidence type="ECO:0000313" key="1">
    <source>
        <dbReference type="EMBL" id="EFA11684.1"/>
    </source>
</evidence>
<dbReference type="AlphaFoldDB" id="D7EI82"/>
<dbReference type="HOGENOM" id="CLU_1344828_0_0_1"/>
<reference evidence="1 2" key="2">
    <citation type="journal article" date="2010" name="Nucleic Acids Res.">
        <title>BeetleBase in 2010: revisions to provide comprehensive genomic information for Tribolium castaneum.</title>
        <authorList>
            <person name="Kim H.S."/>
            <person name="Murphy T."/>
            <person name="Xia J."/>
            <person name="Caragea D."/>
            <person name="Park Y."/>
            <person name="Beeman R.W."/>
            <person name="Lorenzen M.D."/>
            <person name="Butcher S."/>
            <person name="Manak J.R."/>
            <person name="Brown S.J."/>
        </authorList>
    </citation>
    <scope>NUCLEOTIDE SEQUENCE [LARGE SCALE GENOMIC DNA]</scope>
    <source>
        <strain evidence="1 2">Georgia GA2</strain>
    </source>
</reference>
<protein>
    <submittedName>
        <fullName evidence="1">Uncharacterized protein</fullName>
    </submittedName>
</protein>
<gene>
    <name evidence="1" type="primary">GLEAN_08548</name>
    <name evidence="1" type="ORF">TcasGA2_TC008548</name>
</gene>
<dbReference type="InParanoid" id="D7EI82"/>
<accession>D7EI82</accession>